<keyword evidence="4" id="KW-1185">Reference proteome</keyword>
<dbReference type="EMBL" id="CP036269">
    <property type="protein sequence ID" value="QDT41748.1"/>
    <property type="molecule type" value="Genomic_DNA"/>
</dbReference>
<accession>A0A517RCY9</accession>
<evidence type="ECO:0000313" key="4">
    <source>
        <dbReference type="Proteomes" id="UP000317171"/>
    </source>
</evidence>
<evidence type="ECO:0000259" key="2">
    <source>
        <dbReference type="Pfam" id="PF00326"/>
    </source>
</evidence>
<dbReference type="GO" id="GO:0006508">
    <property type="term" value="P:proteolysis"/>
    <property type="evidence" value="ECO:0007669"/>
    <property type="project" value="InterPro"/>
</dbReference>
<gene>
    <name evidence="3" type="ORF">Pan241w_18110</name>
</gene>
<name>A0A517RCY9_9PLAN</name>
<keyword evidence="1" id="KW-0732">Signal</keyword>
<dbReference type="SUPFAM" id="SSF53474">
    <property type="entry name" value="alpha/beta-Hydrolases"/>
    <property type="match status" value="1"/>
</dbReference>
<proteinExistence type="predicted"/>
<dbReference type="PANTHER" id="PTHR43037:SF1">
    <property type="entry name" value="BLL1128 PROTEIN"/>
    <property type="match status" value="1"/>
</dbReference>
<sequence length="139" mass="15815">MILINDMNSIKQKLVLFFLWGTANFIDLAAMSYWESKDIRTKGVDPDLVGQFESLTYQFSTPTYKTPLPFHARFPKPALIENNQKYPVDNNRIYITGYSMGGYVTWSMIARYPDLFAAASPICGCGDPTTVSKFVYLPF</sequence>
<dbReference type="InterPro" id="IPR050955">
    <property type="entry name" value="Plant_Biomass_Hydrol_Est"/>
</dbReference>
<dbReference type="Gene3D" id="3.40.50.1820">
    <property type="entry name" value="alpha/beta hydrolase"/>
    <property type="match status" value="1"/>
</dbReference>
<evidence type="ECO:0000313" key="3">
    <source>
        <dbReference type="EMBL" id="QDT41748.1"/>
    </source>
</evidence>
<feature type="domain" description="Peptidase S9 prolyl oligopeptidase catalytic" evidence="2">
    <location>
        <begin position="84"/>
        <end position="133"/>
    </location>
</feature>
<reference evidence="3 4" key="1">
    <citation type="submission" date="2019-02" db="EMBL/GenBank/DDBJ databases">
        <title>Deep-cultivation of Planctomycetes and their phenomic and genomic characterization uncovers novel biology.</title>
        <authorList>
            <person name="Wiegand S."/>
            <person name="Jogler M."/>
            <person name="Boedeker C."/>
            <person name="Pinto D."/>
            <person name="Vollmers J."/>
            <person name="Rivas-Marin E."/>
            <person name="Kohn T."/>
            <person name="Peeters S.H."/>
            <person name="Heuer A."/>
            <person name="Rast P."/>
            <person name="Oberbeckmann S."/>
            <person name="Bunk B."/>
            <person name="Jeske O."/>
            <person name="Meyerdierks A."/>
            <person name="Storesund J.E."/>
            <person name="Kallscheuer N."/>
            <person name="Luecker S."/>
            <person name="Lage O.M."/>
            <person name="Pohl T."/>
            <person name="Merkel B.J."/>
            <person name="Hornburger P."/>
            <person name="Mueller R.-W."/>
            <person name="Bruemmer F."/>
            <person name="Labrenz M."/>
            <person name="Spormann A.M."/>
            <person name="Op den Camp H."/>
            <person name="Overmann J."/>
            <person name="Amann R."/>
            <person name="Jetten M.S.M."/>
            <person name="Mascher T."/>
            <person name="Medema M.H."/>
            <person name="Devos D.P."/>
            <person name="Kaster A.-K."/>
            <person name="Ovreas L."/>
            <person name="Rohde M."/>
            <person name="Galperin M.Y."/>
            <person name="Jogler C."/>
        </authorList>
    </citation>
    <scope>NUCLEOTIDE SEQUENCE [LARGE SCALE GENOMIC DNA]</scope>
    <source>
        <strain evidence="3 4">Pan241w</strain>
    </source>
</reference>
<dbReference type="InterPro" id="IPR001375">
    <property type="entry name" value="Peptidase_S9_cat"/>
</dbReference>
<dbReference type="Pfam" id="PF00326">
    <property type="entry name" value="Peptidase_S9"/>
    <property type="match status" value="1"/>
</dbReference>
<dbReference type="GO" id="GO:0008236">
    <property type="term" value="F:serine-type peptidase activity"/>
    <property type="evidence" value="ECO:0007669"/>
    <property type="project" value="InterPro"/>
</dbReference>
<protein>
    <submittedName>
        <fullName evidence="3">Prolyl oligopeptidase family protein</fullName>
    </submittedName>
</protein>
<organism evidence="3 4">
    <name type="scientific">Gimesia alba</name>
    <dbReference type="NCBI Taxonomy" id="2527973"/>
    <lineage>
        <taxon>Bacteria</taxon>
        <taxon>Pseudomonadati</taxon>
        <taxon>Planctomycetota</taxon>
        <taxon>Planctomycetia</taxon>
        <taxon>Planctomycetales</taxon>
        <taxon>Planctomycetaceae</taxon>
        <taxon>Gimesia</taxon>
    </lineage>
</organism>
<dbReference type="KEGG" id="gaz:Pan241w_18110"/>
<evidence type="ECO:0000256" key="1">
    <source>
        <dbReference type="ARBA" id="ARBA00022729"/>
    </source>
</evidence>
<dbReference type="AlphaFoldDB" id="A0A517RCY9"/>
<dbReference type="Proteomes" id="UP000317171">
    <property type="component" value="Chromosome"/>
</dbReference>
<dbReference type="PANTHER" id="PTHR43037">
    <property type="entry name" value="UNNAMED PRODUCT-RELATED"/>
    <property type="match status" value="1"/>
</dbReference>
<dbReference type="InterPro" id="IPR029058">
    <property type="entry name" value="AB_hydrolase_fold"/>
</dbReference>